<evidence type="ECO:0000256" key="12">
    <source>
        <dbReference type="ARBA" id="ARBA00023136"/>
    </source>
</evidence>
<evidence type="ECO:0000313" key="20">
    <source>
        <dbReference type="Proteomes" id="UP000605846"/>
    </source>
</evidence>
<proteinExistence type="inferred from homology"/>
<dbReference type="Gene3D" id="1.20.940.10">
    <property type="entry name" value="Functional domain of the splicing factor Prp18"/>
    <property type="match status" value="1"/>
</dbReference>
<feature type="compositionally biased region" description="Acidic residues" evidence="17">
    <location>
        <begin position="534"/>
        <end position="544"/>
    </location>
</feature>
<dbReference type="InterPro" id="IPR040251">
    <property type="entry name" value="SEC31-like"/>
</dbReference>
<dbReference type="InterPro" id="IPR036322">
    <property type="entry name" value="WD40_repeat_dom_sf"/>
</dbReference>
<keyword evidence="10" id="KW-0931">ER-Golgi transport</keyword>
<evidence type="ECO:0000256" key="8">
    <source>
        <dbReference type="ARBA" id="ARBA00022737"/>
    </source>
</evidence>
<feature type="compositionally biased region" description="Pro residues" evidence="17">
    <location>
        <begin position="1073"/>
        <end position="1097"/>
    </location>
</feature>
<gene>
    <name evidence="19" type="primary">SEC31_2</name>
    <name evidence="19" type="ORF">EC973_007337</name>
</gene>
<feature type="compositionally biased region" description="Low complexity" evidence="17">
    <location>
        <begin position="990"/>
        <end position="1001"/>
    </location>
</feature>
<feature type="compositionally biased region" description="Basic and acidic residues" evidence="17">
    <location>
        <begin position="546"/>
        <end position="562"/>
    </location>
</feature>
<dbReference type="SMART" id="SM00320">
    <property type="entry name" value="WD40"/>
    <property type="match status" value="5"/>
</dbReference>
<evidence type="ECO:0000256" key="5">
    <source>
        <dbReference type="ARBA" id="ARBA00021236"/>
    </source>
</evidence>
<dbReference type="GO" id="GO:0090110">
    <property type="term" value="P:COPII-coated vesicle cargo loading"/>
    <property type="evidence" value="ECO:0007669"/>
    <property type="project" value="TreeGrafter"/>
</dbReference>
<feature type="compositionally biased region" description="Low complexity" evidence="17">
    <location>
        <begin position="1172"/>
        <end position="1188"/>
    </location>
</feature>
<comment type="function">
    <text evidence="14">Component of the coat protein complex II (COPII) which promotes the formation of transport vesicles from the endoplasmic reticulum (ER). The coat has two main functions, the physical deformation of the endoplasmic reticulum membrane into vesicles and the selection of cargo molecules.</text>
</comment>
<feature type="compositionally biased region" description="Low complexity" evidence="17">
    <location>
        <begin position="897"/>
        <end position="962"/>
    </location>
</feature>
<feature type="region of interest" description="Disordered" evidence="17">
    <location>
        <begin position="895"/>
        <end position="1216"/>
    </location>
</feature>
<keyword evidence="13" id="KW-0968">Cytoplasmic vesicle</keyword>
<dbReference type="OrthoDB" id="542917at2759"/>
<dbReference type="PROSITE" id="PS50082">
    <property type="entry name" value="WD_REPEATS_2"/>
    <property type="match status" value="2"/>
</dbReference>
<feature type="region of interest" description="Disordered" evidence="17">
    <location>
        <begin position="518"/>
        <end position="583"/>
    </location>
</feature>
<evidence type="ECO:0000256" key="14">
    <source>
        <dbReference type="ARBA" id="ARBA00025471"/>
    </source>
</evidence>
<dbReference type="Pfam" id="PF07304">
    <property type="entry name" value="SRA1"/>
    <property type="match status" value="1"/>
</dbReference>
<evidence type="ECO:0000256" key="17">
    <source>
        <dbReference type="SAM" id="MobiDB-lite"/>
    </source>
</evidence>
<protein>
    <recommendedName>
        <fullName evidence="5">Protein transport protein SEC31</fullName>
    </recommendedName>
    <alternativeName>
        <fullName evidence="4">Protein transport protein sec31</fullName>
    </alternativeName>
</protein>
<evidence type="ECO:0000256" key="4">
    <source>
        <dbReference type="ARBA" id="ARBA00013507"/>
    </source>
</evidence>
<keyword evidence="8" id="KW-0677">Repeat</keyword>
<feature type="domain" description="SRA1/Sec31" evidence="18">
    <location>
        <begin position="1190"/>
        <end position="1317"/>
    </location>
</feature>
<evidence type="ECO:0000256" key="15">
    <source>
        <dbReference type="ARBA" id="ARBA00025864"/>
    </source>
</evidence>
<organism evidence="19 20">
    <name type="scientific">Apophysomyces ossiformis</name>
    <dbReference type="NCBI Taxonomy" id="679940"/>
    <lineage>
        <taxon>Eukaryota</taxon>
        <taxon>Fungi</taxon>
        <taxon>Fungi incertae sedis</taxon>
        <taxon>Mucoromycota</taxon>
        <taxon>Mucoromycotina</taxon>
        <taxon>Mucoromycetes</taxon>
        <taxon>Mucorales</taxon>
        <taxon>Mucorineae</taxon>
        <taxon>Mucoraceae</taxon>
        <taxon>Apophysomyces</taxon>
    </lineage>
</organism>
<dbReference type="FunFam" id="2.130.10.10:FF:000526">
    <property type="entry name" value="Protein transport protein SEC31"/>
    <property type="match status" value="1"/>
</dbReference>
<feature type="compositionally biased region" description="Polar residues" evidence="17">
    <location>
        <begin position="1054"/>
        <end position="1066"/>
    </location>
</feature>
<evidence type="ECO:0000313" key="19">
    <source>
        <dbReference type="EMBL" id="KAF7727576.1"/>
    </source>
</evidence>
<comment type="similarity">
    <text evidence="3">Belongs to the WD repeat SEC31 family.</text>
</comment>
<dbReference type="GO" id="GO:0030127">
    <property type="term" value="C:COPII vesicle coat"/>
    <property type="evidence" value="ECO:0007669"/>
    <property type="project" value="TreeGrafter"/>
</dbReference>
<feature type="compositionally biased region" description="Pro residues" evidence="17">
    <location>
        <begin position="1189"/>
        <end position="1198"/>
    </location>
</feature>
<dbReference type="GO" id="GO:0005198">
    <property type="term" value="F:structural molecule activity"/>
    <property type="evidence" value="ECO:0007669"/>
    <property type="project" value="TreeGrafter"/>
</dbReference>
<evidence type="ECO:0000256" key="9">
    <source>
        <dbReference type="ARBA" id="ARBA00022824"/>
    </source>
</evidence>
<evidence type="ECO:0000256" key="1">
    <source>
        <dbReference type="ARBA" id="ARBA00004299"/>
    </source>
</evidence>
<dbReference type="InterPro" id="IPR015943">
    <property type="entry name" value="WD40/YVTN_repeat-like_dom_sf"/>
</dbReference>
<keyword evidence="6" id="KW-0813">Transport</keyword>
<evidence type="ECO:0000256" key="6">
    <source>
        <dbReference type="ARBA" id="ARBA00022448"/>
    </source>
</evidence>
<sequence length="1321" mass="142994">MAKKLSEIHRTAAFAWSPGHQIPFIAAGTVAGALDDSFSNASVLEIFKLDFSSSDTKGLAPAGKVNSNARFNTLVWGNATAEKPYGIIVGGLENGELELWDPAAILESKSEEEALILRNSTHTGSLRELDFNPLQPNLLASVGSNNEIYIWDLSQPSKPYAPGARSSKLTDITSVAWNCQVPHILSTSSTTGNTVVWDLRNRKEVMTLAYAGQSAGGMGASGRLGISSAAWHPDVATQLVTACEDDNNPIITLWDLRHAHSPEKSLTGHQKGVLGVSWCHQDSELLLSCGKDSRTLCWNPRTGEMLGQISQNTNWTFQAEWSPRNPDLLASASFDGQINVFSLQGAVNEGLTTEEPQTTHADDPFSAAILAAAPIQQSFSLKQPPKWLRRPVGASFSFSGKLVSFNNKAGQAVDTLAATSAPTPQHVPRHVSIATVVTNPEIVQRSTALETAVDQQLLEKFIEDRQKQIGDNKEELEDWEVIQALFAEHAREQLMRHLGFEKDQAVSVVAAVLDKKEAETGVKSTEDESKAENELEVEAVEQVEENGVKESEETPEEAKENETPGSTDALSGLFKSDTQSSDQDFFGKASEMNLSATTAIPDLEPLELYPSSSSETDRVITRSIVSGDFESAVQLCLANDRLSDALMLAICGGSDLLARTQKAYFERQAKNTSYLRLLENIVNEDLTGIVESALLEDWASVFVILCSFAQVEQFSSLCEILGGRLEAAGKEHIQHALLCYLAAGSLEKVTKIWIAQQENSQDDTGMNLQNLIEKVTVFRKAIGFEDTALTGEQEQKYDLTPLYEKYCEYAELLASQGKLDIALKYINLTPSSHQQAEHLSVIRDRIYRAQACNGDATYKESSFPFEKNPLGVTDTAAEVDAAFGQATEQPISGSAYEPSAEYAQPQQQPQYQPQQEQRSYQATQPQQVQQTYQSYQPYQPYQPYQAPQSYQPYQPQQQVEQPAMRGPTPPPKASTGAWNDPPMISNPNVAKSAAAAPAGPKRVVSPFPNTPAPAAFISSPPQHGYMQPPRQQAAAPLPPPPMNASAPIPLARQPQPTVNYAQQQPRPVQAASRPPPAMQSPARPAPFQPPQAMPAPPTMAAGGSGPYAPNVPSAAPGPHAPPMPPGSSGPYAPSMAAGQAGPYAPPSAAPVGPYASPPMGAATGASLPPRQPSAQQGQAQPGNVLAAQSPPPPKPAAPTAPEKKRHPPNDRSHISPEHRPIYEILSKELQHAKQRAPAGQQKKMLDDAERRIGVLFDQLNNGDISGDVAKLMLSITNALEHKDYDTAQRIQVDMVTTRYEECGSWLMGVKRVIDSAKQTAM</sequence>
<dbReference type="SUPFAM" id="SSF50978">
    <property type="entry name" value="WD40 repeat-like"/>
    <property type="match status" value="1"/>
</dbReference>
<dbReference type="Gene3D" id="1.25.40.1030">
    <property type="match status" value="1"/>
</dbReference>
<dbReference type="Pfam" id="PF00400">
    <property type="entry name" value="WD40"/>
    <property type="match status" value="1"/>
</dbReference>
<keyword evidence="9" id="KW-0256">Endoplasmic reticulum</keyword>
<dbReference type="PANTHER" id="PTHR13923">
    <property type="entry name" value="SEC31-RELATED PROTEIN"/>
    <property type="match status" value="1"/>
</dbReference>
<dbReference type="GO" id="GO:0015031">
    <property type="term" value="P:protein transport"/>
    <property type="evidence" value="ECO:0007669"/>
    <property type="project" value="UniProtKB-KW"/>
</dbReference>
<feature type="compositionally biased region" description="Basic and acidic residues" evidence="17">
    <location>
        <begin position="1207"/>
        <end position="1216"/>
    </location>
</feature>
<keyword evidence="7 16" id="KW-0853">WD repeat</keyword>
<dbReference type="GO" id="GO:0007029">
    <property type="term" value="P:endoplasmic reticulum organization"/>
    <property type="evidence" value="ECO:0007669"/>
    <property type="project" value="TreeGrafter"/>
</dbReference>
<feature type="repeat" description="WD" evidence="16">
    <location>
        <begin position="119"/>
        <end position="161"/>
    </location>
</feature>
<feature type="compositionally biased region" description="Basic and acidic residues" evidence="17">
    <location>
        <begin position="518"/>
        <end position="533"/>
    </location>
</feature>
<dbReference type="Gene3D" id="2.130.10.10">
    <property type="entry name" value="YVTN repeat-like/Quinoprotein amine dehydrogenase"/>
    <property type="match status" value="1"/>
</dbReference>
<name>A0A8H7BMC1_9FUNG</name>
<dbReference type="InterPro" id="IPR019775">
    <property type="entry name" value="WD40_repeat_CS"/>
</dbReference>
<evidence type="ECO:0000256" key="10">
    <source>
        <dbReference type="ARBA" id="ARBA00022892"/>
    </source>
</evidence>
<comment type="caution">
    <text evidence="19">The sequence shown here is derived from an EMBL/GenBank/DDBJ whole genome shotgun (WGS) entry which is preliminary data.</text>
</comment>
<evidence type="ECO:0000256" key="2">
    <source>
        <dbReference type="ARBA" id="ARBA00004397"/>
    </source>
</evidence>
<comment type="subunit">
    <text evidence="15">The COPII coat is composed of at least 5 proteins: the SEC23/24 complex, the SEC13/31 complex, and the protein SAR1. SEC13 and SEC31 make a 2:2 tetramer that forms the edge element of the COPII outer coat. The tetramer self-assembles in multiple copies to form the complete polyhedral cage. Interacts (via WD 8) with SEC13.</text>
</comment>
<feature type="compositionally biased region" description="Low complexity" evidence="17">
    <location>
        <begin position="1128"/>
        <end position="1138"/>
    </location>
</feature>
<dbReference type="Proteomes" id="UP000605846">
    <property type="component" value="Unassembled WGS sequence"/>
</dbReference>
<dbReference type="GO" id="GO:0070971">
    <property type="term" value="C:endoplasmic reticulum exit site"/>
    <property type="evidence" value="ECO:0007669"/>
    <property type="project" value="TreeGrafter"/>
</dbReference>
<reference evidence="19" key="1">
    <citation type="submission" date="2020-01" db="EMBL/GenBank/DDBJ databases">
        <title>Genome Sequencing of Three Apophysomyces-Like Fungal Strains Confirms a Novel Fungal Genus in the Mucoromycota with divergent Burkholderia-like Endosymbiotic Bacteria.</title>
        <authorList>
            <person name="Stajich J.E."/>
            <person name="Macias A.M."/>
            <person name="Carter-House D."/>
            <person name="Lovett B."/>
            <person name="Kasson L.R."/>
            <person name="Berry K."/>
            <person name="Grigoriev I."/>
            <person name="Chang Y."/>
            <person name="Spatafora J."/>
            <person name="Kasson M.T."/>
        </authorList>
    </citation>
    <scope>NUCLEOTIDE SEQUENCE</scope>
    <source>
        <strain evidence="19">NRRL A-21654</strain>
    </source>
</reference>
<feature type="repeat" description="WD" evidence="16">
    <location>
        <begin position="266"/>
        <end position="308"/>
    </location>
</feature>
<dbReference type="EMBL" id="JABAYA010000053">
    <property type="protein sequence ID" value="KAF7727576.1"/>
    <property type="molecule type" value="Genomic_DNA"/>
</dbReference>
<keyword evidence="12" id="KW-0472">Membrane</keyword>
<keyword evidence="20" id="KW-1185">Reference proteome</keyword>
<accession>A0A8H7BMC1</accession>
<evidence type="ECO:0000259" key="18">
    <source>
        <dbReference type="Pfam" id="PF07304"/>
    </source>
</evidence>
<dbReference type="GO" id="GO:0005789">
    <property type="term" value="C:endoplasmic reticulum membrane"/>
    <property type="evidence" value="ECO:0007669"/>
    <property type="project" value="UniProtKB-SubCell"/>
</dbReference>
<comment type="subcellular location">
    <subcellularLocation>
        <location evidence="1">Cytoplasmic vesicle</location>
        <location evidence="1">COPII-coated vesicle membrane</location>
        <topology evidence="1">Peripheral membrane protein</topology>
        <orientation evidence="1">Cytoplasmic side</orientation>
    </subcellularLocation>
    <subcellularLocation>
        <location evidence="2">Endoplasmic reticulum membrane</location>
        <topology evidence="2">Peripheral membrane protein</topology>
        <orientation evidence="2">Cytoplasmic side</orientation>
    </subcellularLocation>
</comment>
<evidence type="ECO:0000256" key="7">
    <source>
        <dbReference type="ARBA" id="ARBA00022574"/>
    </source>
</evidence>
<keyword evidence="11" id="KW-0653">Protein transport</keyword>
<evidence type="ECO:0000256" key="3">
    <source>
        <dbReference type="ARBA" id="ARBA00009358"/>
    </source>
</evidence>
<evidence type="ECO:0000256" key="16">
    <source>
        <dbReference type="PROSITE-ProRule" id="PRU00221"/>
    </source>
</evidence>
<evidence type="ECO:0000256" key="13">
    <source>
        <dbReference type="ARBA" id="ARBA00023329"/>
    </source>
</evidence>
<dbReference type="PROSITE" id="PS00678">
    <property type="entry name" value="WD_REPEATS_1"/>
    <property type="match status" value="1"/>
</dbReference>
<dbReference type="PANTHER" id="PTHR13923:SF11">
    <property type="entry name" value="SECRETORY 31, ISOFORM D"/>
    <property type="match status" value="1"/>
</dbReference>
<dbReference type="InterPro" id="IPR009917">
    <property type="entry name" value="SRA1/Sec31"/>
</dbReference>
<evidence type="ECO:0000256" key="11">
    <source>
        <dbReference type="ARBA" id="ARBA00022927"/>
    </source>
</evidence>
<dbReference type="InterPro" id="IPR001680">
    <property type="entry name" value="WD40_rpt"/>
</dbReference>
<feature type="compositionally biased region" description="Pro residues" evidence="17">
    <location>
        <begin position="1118"/>
        <end position="1127"/>
    </location>
</feature>